<dbReference type="PANTHER" id="PTHR43063">
    <property type="entry name" value="4FE-4S CLUSTER CONTAINING PARA FAMILY ATPASE PROTEIN"/>
    <property type="match status" value="1"/>
</dbReference>
<proteinExistence type="predicted"/>
<dbReference type="InterPro" id="IPR017900">
    <property type="entry name" value="4Fe4S_Fe_S_CS"/>
</dbReference>
<evidence type="ECO:0000313" key="3">
    <source>
        <dbReference type="Proteomes" id="UP000075398"/>
    </source>
</evidence>
<feature type="domain" description="4Fe-4S ferredoxin-type" evidence="1">
    <location>
        <begin position="88"/>
        <end position="115"/>
    </location>
</feature>
<dbReference type="Gene3D" id="3.30.70.20">
    <property type="match status" value="1"/>
</dbReference>
<comment type="caution">
    <text evidence="2">The sequence shown here is derived from an EMBL/GenBank/DDBJ whole genome shotgun (WGS) entry which is preliminary data.</text>
</comment>
<dbReference type="AlphaFoldDB" id="A0A150IXF4"/>
<sequence length="277" mass="30591">MILSIASGKGGTGKTTVSVNLALSLDRVQLIDCDVEEPNDNIFIKANMENTQDVNVEIPEIDYEKCLSCGKCADFCRFNAIIDLPSGIKVFPGLCHSCGGCKLVCPNEAISWKDKKIGIIRKGTNEGISFFEGILDIGESRPTPIIKSLKYQIRADIDTILDCPPGTSCSFLETVNGSNFCILVTEPTPFGFNDLKIALEALKEMHIPFGVIINRDGIGDDEIEIFCKNERIPVLLKIPYNKDIAKLYSKGEPFINYFPEISEQLVLIFNNIKGMVK</sequence>
<dbReference type="GO" id="GO:0016491">
    <property type="term" value="F:oxidoreductase activity"/>
    <property type="evidence" value="ECO:0007669"/>
    <property type="project" value="UniProtKB-ARBA"/>
</dbReference>
<dbReference type="STRING" id="1705564.APG08_00036"/>
<dbReference type="Gene3D" id="3.40.50.300">
    <property type="entry name" value="P-loop containing nucleotide triphosphate hydrolases"/>
    <property type="match status" value="1"/>
</dbReference>
<dbReference type="PATRIC" id="fig|1705409.3.peg.1735"/>
<dbReference type="CDD" id="cd03110">
    <property type="entry name" value="SIMIBI_bact_arch"/>
    <property type="match status" value="1"/>
</dbReference>
<evidence type="ECO:0000313" key="2">
    <source>
        <dbReference type="EMBL" id="KYC49364.1"/>
    </source>
</evidence>
<dbReference type="Pfam" id="PF00037">
    <property type="entry name" value="Fer4"/>
    <property type="match status" value="2"/>
</dbReference>
<dbReference type="InterPro" id="IPR017896">
    <property type="entry name" value="4Fe4S_Fe-S-bd"/>
</dbReference>
<dbReference type="EMBL" id="LNGC01000098">
    <property type="protein sequence ID" value="KYC49364.1"/>
    <property type="molecule type" value="Genomic_DNA"/>
</dbReference>
<dbReference type="InterPro" id="IPR027417">
    <property type="entry name" value="P-loop_NTPase"/>
</dbReference>
<dbReference type="PROSITE" id="PS00198">
    <property type="entry name" value="4FE4S_FER_1"/>
    <property type="match status" value="1"/>
</dbReference>
<name>A0A150IXF4_9EURY</name>
<dbReference type="Pfam" id="PF01656">
    <property type="entry name" value="CbiA"/>
    <property type="match status" value="1"/>
</dbReference>
<dbReference type="InterPro" id="IPR002586">
    <property type="entry name" value="CobQ/CobB/MinD/ParA_Nub-bd_dom"/>
</dbReference>
<dbReference type="SUPFAM" id="SSF52540">
    <property type="entry name" value="P-loop containing nucleoside triphosphate hydrolases"/>
    <property type="match status" value="1"/>
</dbReference>
<feature type="domain" description="4Fe-4S ferredoxin-type" evidence="1">
    <location>
        <begin position="57"/>
        <end position="87"/>
    </location>
</feature>
<gene>
    <name evidence="2" type="ORF">AMQ22_01656</name>
</gene>
<dbReference type="Proteomes" id="UP000075398">
    <property type="component" value="Unassembled WGS sequence"/>
</dbReference>
<dbReference type="PROSITE" id="PS51379">
    <property type="entry name" value="4FE4S_FER_2"/>
    <property type="match status" value="2"/>
</dbReference>
<organism evidence="2 3">
    <name type="scientific">Candidatus Methanofastidiosum methylothiophilum</name>
    <dbReference type="NCBI Taxonomy" id="1705564"/>
    <lineage>
        <taxon>Archaea</taxon>
        <taxon>Methanobacteriati</taxon>
        <taxon>Methanobacteriota</taxon>
        <taxon>Stenosarchaea group</taxon>
        <taxon>Candidatus Methanofastidiosia</taxon>
        <taxon>Candidatus Methanofastidiosales</taxon>
        <taxon>Candidatus Methanofastidiosaceae</taxon>
        <taxon>Candidatus Methanofastidiosum</taxon>
    </lineage>
</organism>
<dbReference type="SUPFAM" id="SSF54862">
    <property type="entry name" value="4Fe-4S ferredoxins"/>
    <property type="match status" value="1"/>
</dbReference>
<reference evidence="2 3" key="1">
    <citation type="journal article" date="2016" name="ISME J.">
        <title>Chasing the elusive Euryarchaeota class WSA2: genomes reveal a uniquely fastidious methyl-reducing methanogen.</title>
        <authorList>
            <person name="Nobu M.K."/>
            <person name="Narihiro T."/>
            <person name="Kuroda K."/>
            <person name="Mei R."/>
            <person name="Liu W.T."/>
        </authorList>
    </citation>
    <scope>NUCLEOTIDE SEQUENCE [LARGE SCALE GENOMIC DNA]</scope>
    <source>
        <strain evidence="2">U1lsi0528_Bin055</strain>
    </source>
</reference>
<protein>
    <submittedName>
        <fullName evidence="2">Hydrogenase MvhADGHdrABC F420-non-reducing hydrogenase subunit B</fullName>
    </submittedName>
</protein>
<accession>A0A150IXF4</accession>
<dbReference type="PANTHER" id="PTHR43063:SF1">
    <property type="entry name" value="4FE-4S CLUSTER CONTAINING PARA FAMILY ATPASE PROTEIN"/>
    <property type="match status" value="1"/>
</dbReference>
<evidence type="ECO:0000259" key="1">
    <source>
        <dbReference type="PROSITE" id="PS51379"/>
    </source>
</evidence>